<dbReference type="Pfam" id="PF13440">
    <property type="entry name" value="Polysacc_synt_3"/>
    <property type="match status" value="1"/>
</dbReference>
<reference evidence="7" key="1">
    <citation type="submission" date="2016-04" db="EMBL/GenBank/DDBJ databases">
        <authorList>
            <person name="Evans L.H."/>
            <person name="Alamgir A."/>
            <person name="Owens N."/>
            <person name="Weber N.D."/>
            <person name="Virtaneva K."/>
            <person name="Barbian K."/>
            <person name="Babar A."/>
            <person name="Rosenke K."/>
        </authorList>
    </citation>
    <scope>NUCLEOTIDE SEQUENCE</scope>
    <source>
        <strain evidence="7">86-1</strain>
    </source>
</reference>
<dbReference type="EMBL" id="FLUM01000001">
    <property type="protein sequence ID" value="SBV92537.1"/>
    <property type="molecule type" value="Genomic_DNA"/>
</dbReference>
<feature type="transmembrane region" description="Helical" evidence="6">
    <location>
        <begin position="445"/>
        <end position="463"/>
    </location>
</feature>
<dbReference type="InterPro" id="IPR050833">
    <property type="entry name" value="Poly_Biosynth_Transport"/>
</dbReference>
<dbReference type="RefSeq" id="WP_296938526.1">
    <property type="nucleotide sequence ID" value="NZ_LT599032.1"/>
</dbReference>
<name>A0A212IZE2_9BACT</name>
<sequence length="507" mass="58477">MAGSGMKSLAKDTAIYGLSSILGRVLNWFLMPLHISIFTNTIEYGKVSRIYGLTALFLVLLTYGLETGFFRFMNKKEENADKVYSTSLITIGCTSLLFILFSICFITPISEWLRYTDHREHIMIMAIVVALDAFMTIPFAYLRQQKRPKRFAALKLAFIFFNIFFNLFFLVFCPWIKEAYPDFILNKFYHQDIGIGYIFLANLISTLAVLILLIPTTMKGLKIDFDKSLLGRLLKYSFPLLMLGLAGVISQTVAQLVYPYLPFDSVEEADRQLGIYSACVKFSVIISMFIQAFRYAYEPFFFGKNKDGKDNTKSYADAMKYFIIFVLLIFLVVMFYIDIIQYIMHRIGRNYAIGLDVLPYAMMGEIFFGIYFNLSVWYKLTDKTKYGAYFSILGCIIQVVMNIVLVPVYGYIASAWATFACNLVIAAISYFIGQKYFPIKYDLKNIFLYFVLATVFYIAAMYPQIDNELLRMGYRTLFLIAFAAVVIKKDLPLSEIPVINRYFKKNK</sequence>
<feature type="transmembrane region" description="Helical" evidence="6">
    <location>
        <begin position="84"/>
        <end position="109"/>
    </location>
</feature>
<feature type="transmembrane region" description="Helical" evidence="6">
    <location>
        <begin position="386"/>
        <end position="405"/>
    </location>
</feature>
<evidence type="ECO:0000256" key="2">
    <source>
        <dbReference type="ARBA" id="ARBA00022475"/>
    </source>
</evidence>
<feature type="transmembrane region" description="Helical" evidence="6">
    <location>
        <begin position="469"/>
        <end position="487"/>
    </location>
</feature>
<proteinExistence type="predicted"/>
<feature type="transmembrane region" description="Helical" evidence="6">
    <location>
        <begin position="318"/>
        <end position="337"/>
    </location>
</feature>
<feature type="transmembrane region" description="Helical" evidence="6">
    <location>
        <begin position="236"/>
        <end position="261"/>
    </location>
</feature>
<dbReference type="PANTHER" id="PTHR30250">
    <property type="entry name" value="PST FAMILY PREDICTED COLANIC ACID TRANSPORTER"/>
    <property type="match status" value="1"/>
</dbReference>
<dbReference type="PANTHER" id="PTHR30250:SF11">
    <property type="entry name" value="O-ANTIGEN TRANSPORTER-RELATED"/>
    <property type="match status" value="1"/>
</dbReference>
<keyword evidence="4 6" id="KW-1133">Transmembrane helix</keyword>
<keyword evidence="3 6" id="KW-0812">Transmembrane</keyword>
<comment type="subcellular location">
    <subcellularLocation>
        <location evidence="1">Cell membrane</location>
        <topology evidence="1">Multi-pass membrane protein</topology>
    </subcellularLocation>
</comment>
<feature type="transmembrane region" description="Helical" evidence="6">
    <location>
        <begin position="154"/>
        <end position="177"/>
    </location>
</feature>
<feature type="transmembrane region" description="Helical" evidence="6">
    <location>
        <begin position="197"/>
        <end position="215"/>
    </location>
</feature>
<dbReference type="Pfam" id="PF01554">
    <property type="entry name" value="MatE"/>
    <property type="match status" value="1"/>
</dbReference>
<feature type="transmembrane region" description="Helical" evidence="6">
    <location>
        <begin position="21"/>
        <end position="38"/>
    </location>
</feature>
<evidence type="ECO:0000313" key="7">
    <source>
        <dbReference type="EMBL" id="SBV92537.1"/>
    </source>
</evidence>
<feature type="transmembrane region" description="Helical" evidence="6">
    <location>
        <begin position="357"/>
        <end position="374"/>
    </location>
</feature>
<evidence type="ECO:0000256" key="6">
    <source>
        <dbReference type="SAM" id="Phobius"/>
    </source>
</evidence>
<dbReference type="AlphaFoldDB" id="A0A212IZE2"/>
<organism evidence="7">
    <name type="scientific">uncultured Dysgonomonas sp</name>
    <dbReference type="NCBI Taxonomy" id="206096"/>
    <lineage>
        <taxon>Bacteria</taxon>
        <taxon>Pseudomonadati</taxon>
        <taxon>Bacteroidota</taxon>
        <taxon>Bacteroidia</taxon>
        <taxon>Bacteroidales</taxon>
        <taxon>Dysgonomonadaceae</taxon>
        <taxon>Dysgonomonas</taxon>
        <taxon>environmental samples</taxon>
    </lineage>
</organism>
<keyword evidence="5 6" id="KW-0472">Membrane</keyword>
<dbReference type="InterPro" id="IPR002528">
    <property type="entry name" value="MATE_fam"/>
</dbReference>
<evidence type="ECO:0000256" key="1">
    <source>
        <dbReference type="ARBA" id="ARBA00004651"/>
    </source>
</evidence>
<dbReference type="GO" id="GO:0042910">
    <property type="term" value="F:xenobiotic transmembrane transporter activity"/>
    <property type="evidence" value="ECO:0007669"/>
    <property type="project" value="InterPro"/>
</dbReference>
<feature type="transmembrane region" description="Helical" evidence="6">
    <location>
        <begin position="121"/>
        <end position="142"/>
    </location>
</feature>
<evidence type="ECO:0000256" key="5">
    <source>
        <dbReference type="ARBA" id="ARBA00023136"/>
    </source>
</evidence>
<accession>A0A212IZE2</accession>
<evidence type="ECO:0000256" key="4">
    <source>
        <dbReference type="ARBA" id="ARBA00022989"/>
    </source>
</evidence>
<keyword evidence="2" id="KW-1003">Cell membrane</keyword>
<gene>
    <name evidence="7" type="ORF">KL86DYS1_10635</name>
</gene>
<feature type="transmembrane region" description="Helical" evidence="6">
    <location>
        <begin position="273"/>
        <end position="297"/>
    </location>
</feature>
<evidence type="ECO:0000256" key="3">
    <source>
        <dbReference type="ARBA" id="ARBA00022692"/>
    </source>
</evidence>
<protein>
    <submittedName>
        <fullName evidence="7">Uncharacterized protein</fullName>
    </submittedName>
</protein>
<feature type="transmembrane region" description="Helical" evidence="6">
    <location>
        <begin position="411"/>
        <end position="433"/>
    </location>
</feature>
<dbReference type="GO" id="GO:0005886">
    <property type="term" value="C:plasma membrane"/>
    <property type="evidence" value="ECO:0007669"/>
    <property type="project" value="UniProtKB-SubCell"/>
</dbReference>
<dbReference type="GO" id="GO:0015297">
    <property type="term" value="F:antiporter activity"/>
    <property type="evidence" value="ECO:0007669"/>
    <property type="project" value="InterPro"/>
</dbReference>
<feature type="transmembrane region" description="Helical" evidence="6">
    <location>
        <begin position="50"/>
        <end position="72"/>
    </location>
</feature>